<dbReference type="SUPFAM" id="SSF52058">
    <property type="entry name" value="L domain-like"/>
    <property type="match status" value="2"/>
</dbReference>
<accession>A0AAD5Q763</accession>
<evidence type="ECO:0000256" key="1">
    <source>
        <dbReference type="ARBA" id="ARBA00022614"/>
    </source>
</evidence>
<dbReference type="EMBL" id="JAKCXM010000379">
    <property type="protein sequence ID" value="KAJ0394858.1"/>
    <property type="molecule type" value="Genomic_DNA"/>
</dbReference>
<dbReference type="Pfam" id="PF14580">
    <property type="entry name" value="LRR_9"/>
    <property type="match status" value="1"/>
</dbReference>
<evidence type="ECO:0000313" key="3">
    <source>
        <dbReference type="EMBL" id="KAJ0394858.1"/>
    </source>
</evidence>
<dbReference type="InterPro" id="IPR050836">
    <property type="entry name" value="SDS22/Internalin_LRR"/>
</dbReference>
<gene>
    <name evidence="3" type="ORF">P43SY_002499</name>
</gene>
<keyword evidence="2" id="KW-0677">Repeat</keyword>
<evidence type="ECO:0000256" key="2">
    <source>
        <dbReference type="ARBA" id="ARBA00022737"/>
    </source>
</evidence>
<keyword evidence="1" id="KW-0433">Leucine-rich repeat</keyword>
<dbReference type="Gene3D" id="3.80.10.10">
    <property type="entry name" value="Ribonuclease Inhibitor"/>
    <property type="match status" value="2"/>
</dbReference>
<dbReference type="AlphaFoldDB" id="A0AAD5Q763"/>
<keyword evidence="4" id="KW-1185">Reference proteome</keyword>
<dbReference type="PANTHER" id="PTHR46652:SF3">
    <property type="entry name" value="LEUCINE-RICH REPEAT-CONTAINING PROTEIN 9"/>
    <property type="match status" value="1"/>
</dbReference>
<dbReference type="PANTHER" id="PTHR46652">
    <property type="entry name" value="LEUCINE-RICH REPEAT AND IQ DOMAIN-CONTAINING PROTEIN 1-RELATED"/>
    <property type="match status" value="1"/>
</dbReference>
<dbReference type="InterPro" id="IPR001611">
    <property type="entry name" value="Leu-rich_rpt"/>
</dbReference>
<comment type="caution">
    <text evidence="3">The sequence shown here is derived from an EMBL/GenBank/DDBJ whole genome shotgun (WGS) entry which is preliminary data.</text>
</comment>
<sequence>MADDAPEIAPDDGAAAAEAAAAAAAEAEAAARQAIMEGLSRLDRAMDDSGFAFTALDVEGKELATLEPIRGFPHLQFVNVTKNQLSDVAPLGDLPYLVDVNLAENAFTTPPAFSNPYLQESERTSTSASSLKINDNQLETLAGLSGLPSLVALEASRNNVTDLAALPTESMNKLERLELNQNKLLSLAGIESVPTLTYLSVSENNLDSMDAIEKLSSLEKLSELNLSQNPVVDSENYRLQMLIMLPHLQKLDGELVTEADRLAAVALKREREAAEAAAAAENTES</sequence>
<dbReference type="InterPro" id="IPR032675">
    <property type="entry name" value="LRR_dom_sf"/>
</dbReference>
<proteinExistence type="predicted"/>
<reference evidence="3" key="1">
    <citation type="submission" date="2021-12" db="EMBL/GenBank/DDBJ databases">
        <title>Prjna785345.</title>
        <authorList>
            <person name="Rujirawat T."/>
            <person name="Krajaejun T."/>
        </authorList>
    </citation>
    <scope>NUCLEOTIDE SEQUENCE</scope>
    <source>
        <strain evidence="3">Pi057C3</strain>
    </source>
</reference>
<protein>
    <submittedName>
        <fullName evidence="3">Uncharacterized protein</fullName>
    </submittedName>
</protein>
<dbReference type="PROSITE" id="PS51450">
    <property type="entry name" value="LRR"/>
    <property type="match status" value="2"/>
</dbReference>
<evidence type="ECO:0000313" key="4">
    <source>
        <dbReference type="Proteomes" id="UP001209570"/>
    </source>
</evidence>
<name>A0AAD5Q763_PYTIN</name>
<dbReference type="Proteomes" id="UP001209570">
    <property type="component" value="Unassembled WGS sequence"/>
</dbReference>
<organism evidence="3 4">
    <name type="scientific">Pythium insidiosum</name>
    <name type="common">Pythiosis disease agent</name>
    <dbReference type="NCBI Taxonomy" id="114742"/>
    <lineage>
        <taxon>Eukaryota</taxon>
        <taxon>Sar</taxon>
        <taxon>Stramenopiles</taxon>
        <taxon>Oomycota</taxon>
        <taxon>Peronosporomycetes</taxon>
        <taxon>Pythiales</taxon>
        <taxon>Pythiaceae</taxon>
        <taxon>Pythium</taxon>
    </lineage>
</organism>